<dbReference type="EMBL" id="AACS02000004">
    <property type="protein sequence ID" value="EAU81560.1"/>
    <property type="molecule type" value="Genomic_DNA"/>
</dbReference>
<accession>A8PB73</accession>
<evidence type="ECO:0000313" key="1">
    <source>
        <dbReference type="EMBL" id="EAU81560.1"/>
    </source>
</evidence>
<dbReference type="KEGG" id="cci:CC1G_02576"/>
<proteinExistence type="predicted"/>
<protein>
    <submittedName>
        <fullName evidence="1">Uncharacterized protein</fullName>
    </submittedName>
</protein>
<reference evidence="1 2" key="1">
    <citation type="journal article" date="2010" name="Proc. Natl. Acad. Sci. U.S.A.">
        <title>Insights into evolution of multicellular fungi from the assembled chromosomes of the mushroom Coprinopsis cinerea (Coprinus cinereus).</title>
        <authorList>
            <person name="Stajich J.E."/>
            <person name="Wilke S.K."/>
            <person name="Ahren D."/>
            <person name="Au C.H."/>
            <person name="Birren B.W."/>
            <person name="Borodovsky M."/>
            <person name="Burns C."/>
            <person name="Canback B."/>
            <person name="Casselton L.A."/>
            <person name="Cheng C.K."/>
            <person name="Deng J."/>
            <person name="Dietrich F.S."/>
            <person name="Fargo D.C."/>
            <person name="Farman M.L."/>
            <person name="Gathman A.C."/>
            <person name="Goldberg J."/>
            <person name="Guigo R."/>
            <person name="Hoegger P.J."/>
            <person name="Hooker J.B."/>
            <person name="Huggins A."/>
            <person name="James T.Y."/>
            <person name="Kamada T."/>
            <person name="Kilaru S."/>
            <person name="Kodira C."/>
            <person name="Kues U."/>
            <person name="Kupfer D."/>
            <person name="Kwan H.S."/>
            <person name="Lomsadze A."/>
            <person name="Li W."/>
            <person name="Lilly W.W."/>
            <person name="Ma L.J."/>
            <person name="Mackey A.J."/>
            <person name="Manning G."/>
            <person name="Martin F."/>
            <person name="Muraguchi H."/>
            <person name="Natvig D.O."/>
            <person name="Palmerini H."/>
            <person name="Ramesh M.A."/>
            <person name="Rehmeyer C.J."/>
            <person name="Roe B.A."/>
            <person name="Shenoy N."/>
            <person name="Stanke M."/>
            <person name="Ter-Hovhannisyan V."/>
            <person name="Tunlid A."/>
            <person name="Velagapudi R."/>
            <person name="Vision T.J."/>
            <person name="Zeng Q."/>
            <person name="Zolan M.E."/>
            <person name="Pukkila P.J."/>
        </authorList>
    </citation>
    <scope>NUCLEOTIDE SEQUENCE [LARGE SCALE GENOMIC DNA]</scope>
    <source>
        <strain evidence="2">Okayama-7 / 130 / ATCC MYA-4618 / FGSC 9003</strain>
    </source>
</reference>
<evidence type="ECO:0000313" key="2">
    <source>
        <dbReference type="Proteomes" id="UP000001861"/>
    </source>
</evidence>
<dbReference type="RefSeq" id="XP_001840113.1">
    <property type="nucleotide sequence ID" value="XM_001840061.1"/>
</dbReference>
<dbReference type="VEuPathDB" id="FungiDB:CC1G_02576"/>
<comment type="caution">
    <text evidence="1">The sequence shown here is derived from an EMBL/GenBank/DDBJ whole genome shotgun (WGS) entry which is preliminary data.</text>
</comment>
<dbReference type="Proteomes" id="UP000001861">
    <property type="component" value="Unassembled WGS sequence"/>
</dbReference>
<dbReference type="InParanoid" id="A8PB73"/>
<sequence>MPRTVGKSIFLSTVPADWVDPIYCIGDGPDVINWKPDPAKQKTSSSVLSSRWNLTMLKGSRNSTSGNPTGLSSRNLTLKAAGGVVQPNAIASSTPSAKGKKLKKAELEGRKYVYGGVGLR</sequence>
<name>A8PB73_COPC7</name>
<dbReference type="AlphaFoldDB" id="A8PB73"/>
<organism evidence="1 2">
    <name type="scientific">Coprinopsis cinerea (strain Okayama-7 / 130 / ATCC MYA-4618 / FGSC 9003)</name>
    <name type="common">Inky cap fungus</name>
    <name type="synonym">Hormographiella aspergillata</name>
    <dbReference type="NCBI Taxonomy" id="240176"/>
    <lineage>
        <taxon>Eukaryota</taxon>
        <taxon>Fungi</taxon>
        <taxon>Dikarya</taxon>
        <taxon>Basidiomycota</taxon>
        <taxon>Agaricomycotina</taxon>
        <taxon>Agaricomycetes</taxon>
        <taxon>Agaricomycetidae</taxon>
        <taxon>Agaricales</taxon>
        <taxon>Agaricineae</taxon>
        <taxon>Psathyrellaceae</taxon>
        <taxon>Coprinopsis</taxon>
    </lineage>
</organism>
<gene>
    <name evidence="1" type="ORF">CC1G_02576</name>
</gene>
<keyword evidence="2" id="KW-1185">Reference proteome</keyword>
<dbReference type="GeneID" id="6016743"/>